<evidence type="ECO:0000313" key="4">
    <source>
        <dbReference type="Proteomes" id="UP001306950"/>
    </source>
</evidence>
<gene>
    <name evidence="3" type="ORF">V3851_05025</name>
</gene>
<organism evidence="3 4">
    <name type="scientific">Paenibacillus haidiansis</name>
    <dbReference type="NCBI Taxonomy" id="1574488"/>
    <lineage>
        <taxon>Bacteria</taxon>
        <taxon>Bacillati</taxon>
        <taxon>Bacillota</taxon>
        <taxon>Bacilli</taxon>
        <taxon>Bacillales</taxon>
        <taxon>Paenibacillaceae</taxon>
        <taxon>Paenibacillus</taxon>
    </lineage>
</organism>
<accession>A0ABU7VP62</accession>
<keyword evidence="2" id="KW-0472">Membrane</keyword>
<sequence>MSGKIRIYFLFGFIGFLVTYAVSAGNNLFTTSLFRGLIGFAAWFALSYAAGWVINFLKEQETPPDVKELAAKLDEEEIGSSLDITTPDQNDELIDLLKQTPDNGQQGEEFTPLQPPKLVKTQGDGDKDPEELAKAVRHLTEN</sequence>
<feature type="region of interest" description="Disordered" evidence="1">
    <location>
        <begin position="100"/>
        <end position="129"/>
    </location>
</feature>
<evidence type="ECO:0000256" key="1">
    <source>
        <dbReference type="SAM" id="MobiDB-lite"/>
    </source>
</evidence>
<feature type="transmembrane region" description="Helical" evidence="2">
    <location>
        <begin position="37"/>
        <end position="57"/>
    </location>
</feature>
<feature type="transmembrane region" description="Helical" evidence="2">
    <location>
        <begin position="7"/>
        <end position="25"/>
    </location>
</feature>
<keyword evidence="4" id="KW-1185">Reference proteome</keyword>
<keyword evidence="2" id="KW-0812">Transmembrane</keyword>
<evidence type="ECO:0000256" key="2">
    <source>
        <dbReference type="SAM" id="Phobius"/>
    </source>
</evidence>
<proteinExistence type="predicted"/>
<comment type="caution">
    <text evidence="3">The sequence shown here is derived from an EMBL/GenBank/DDBJ whole genome shotgun (WGS) entry which is preliminary data.</text>
</comment>
<dbReference type="Proteomes" id="UP001306950">
    <property type="component" value="Unassembled WGS sequence"/>
</dbReference>
<dbReference type="RefSeq" id="WP_331845428.1">
    <property type="nucleotide sequence ID" value="NZ_JAZHPZ010000002.1"/>
</dbReference>
<evidence type="ECO:0000313" key="3">
    <source>
        <dbReference type="EMBL" id="MEF2965188.1"/>
    </source>
</evidence>
<protein>
    <submittedName>
        <fullName evidence="3">Uncharacterized protein</fullName>
    </submittedName>
</protein>
<reference evidence="3 4" key="1">
    <citation type="submission" date="2024-02" db="EMBL/GenBank/DDBJ databases">
        <title>A nitrogen-fixing paenibacillus bacterium.</title>
        <authorList>
            <person name="Zhang W.L."/>
            <person name="Chen S.F."/>
        </authorList>
    </citation>
    <scope>NUCLEOTIDE SEQUENCE [LARGE SCALE GENOMIC DNA]</scope>
    <source>
        <strain evidence="3 4">M1</strain>
    </source>
</reference>
<dbReference type="EMBL" id="JAZHPZ010000002">
    <property type="protein sequence ID" value="MEF2965188.1"/>
    <property type="molecule type" value="Genomic_DNA"/>
</dbReference>
<keyword evidence="2" id="KW-1133">Transmembrane helix</keyword>
<name>A0ABU7VP62_9BACL</name>